<dbReference type="OrthoDB" id="3262817at2759"/>
<proteinExistence type="predicted"/>
<keyword evidence="3" id="KW-1185">Reference proteome</keyword>
<feature type="region of interest" description="Disordered" evidence="1">
    <location>
        <begin position="99"/>
        <end position="272"/>
    </location>
</feature>
<comment type="caution">
    <text evidence="2">The sequence shown here is derived from an EMBL/GenBank/DDBJ whole genome shotgun (WGS) entry which is preliminary data.</text>
</comment>
<feature type="compositionally biased region" description="Low complexity" evidence="1">
    <location>
        <begin position="144"/>
        <end position="157"/>
    </location>
</feature>
<feature type="compositionally biased region" description="Low complexity" evidence="1">
    <location>
        <begin position="190"/>
        <end position="206"/>
    </location>
</feature>
<sequence length="550" mass="60524">MPSAPPTGTGLLILDHEGHRVVVPTPESYDEAIELCQRYFTSFAPNRHILLHTRELDICPGEPIEVGEEAWGAVKDRVNIVEVSVHELDEKRAVECDAAQSTLEDEPKAVQQVQTELVPLPSSRKRSRPTFDEAPKSPKKARQESPSQSPAASQQTAVTPESTAPADDASSELSELSEDSCDASSDSEDGNSSSSRTPPSASRQASVAPEQTITTDDVSSELSEVSSDTSSDSGSHGSSPSSARSKTSSRASSEASEEALGTTAGWTPHPGVKPPPAVYLHEIDWAERWQVPSTCKSKPWYERASELLTDQKARLDKCFHGCNTEDGLALYSNWNMQDGDEEVKALLAELYHAKLAVQFTILADFRAYRTNVYNRRSVKTVAYVGSDEDMVTMPRAQVWTKGNKLLIFRTQDLGCRYYFFRIAHTDAASMGSAEIRALVRAAVPAALAHDNVSIAVHKTRCFKKPKSGFDIMVKCKDYLKARKFSLPVDFNFPRGQERTITLGGRSYQMHKAVVCRLCQGGLHQWKECPLQHVLGAPHNGQLWQPANHDT</sequence>
<feature type="compositionally biased region" description="Low complexity" evidence="1">
    <location>
        <begin position="215"/>
        <end position="265"/>
    </location>
</feature>
<dbReference type="Proteomes" id="UP000320762">
    <property type="component" value="Unassembled WGS sequence"/>
</dbReference>
<dbReference type="AlphaFoldDB" id="A0A550BZP1"/>
<gene>
    <name evidence="2" type="ORF">BD626DRAFT_513009</name>
</gene>
<feature type="compositionally biased region" description="Acidic residues" evidence="1">
    <location>
        <begin position="175"/>
        <end position="189"/>
    </location>
</feature>
<evidence type="ECO:0000256" key="1">
    <source>
        <dbReference type="SAM" id="MobiDB-lite"/>
    </source>
</evidence>
<dbReference type="EMBL" id="VDMD01000040">
    <property type="protein sequence ID" value="TRM58017.1"/>
    <property type="molecule type" value="Genomic_DNA"/>
</dbReference>
<organism evidence="2 3">
    <name type="scientific">Schizophyllum amplum</name>
    <dbReference type="NCBI Taxonomy" id="97359"/>
    <lineage>
        <taxon>Eukaryota</taxon>
        <taxon>Fungi</taxon>
        <taxon>Dikarya</taxon>
        <taxon>Basidiomycota</taxon>
        <taxon>Agaricomycotina</taxon>
        <taxon>Agaricomycetes</taxon>
        <taxon>Agaricomycetidae</taxon>
        <taxon>Agaricales</taxon>
        <taxon>Schizophyllaceae</taxon>
        <taxon>Schizophyllum</taxon>
    </lineage>
</organism>
<protein>
    <submittedName>
        <fullName evidence="2">Uncharacterized protein</fullName>
    </submittedName>
</protein>
<name>A0A550BZP1_9AGAR</name>
<accession>A0A550BZP1</accession>
<reference evidence="2 3" key="1">
    <citation type="journal article" date="2019" name="New Phytol.">
        <title>Comparative genomics reveals unique wood-decay strategies and fruiting body development in the Schizophyllaceae.</title>
        <authorList>
            <person name="Almasi E."/>
            <person name="Sahu N."/>
            <person name="Krizsan K."/>
            <person name="Balint B."/>
            <person name="Kovacs G.M."/>
            <person name="Kiss B."/>
            <person name="Cseklye J."/>
            <person name="Drula E."/>
            <person name="Henrissat B."/>
            <person name="Nagy I."/>
            <person name="Chovatia M."/>
            <person name="Adam C."/>
            <person name="LaButti K."/>
            <person name="Lipzen A."/>
            <person name="Riley R."/>
            <person name="Grigoriev I.V."/>
            <person name="Nagy L.G."/>
        </authorList>
    </citation>
    <scope>NUCLEOTIDE SEQUENCE [LARGE SCALE GENOMIC DNA]</scope>
    <source>
        <strain evidence="2 3">NL-1724</strain>
    </source>
</reference>
<evidence type="ECO:0000313" key="3">
    <source>
        <dbReference type="Proteomes" id="UP000320762"/>
    </source>
</evidence>
<evidence type="ECO:0000313" key="2">
    <source>
        <dbReference type="EMBL" id="TRM58017.1"/>
    </source>
</evidence>